<organism evidence="2 3">
    <name type="scientific">Trifolium pratense</name>
    <name type="common">Red clover</name>
    <dbReference type="NCBI Taxonomy" id="57577"/>
    <lineage>
        <taxon>Eukaryota</taxon>
        <taxon>Viridiplantae</taxon>
        <taxon>Streptophyta</taxon>
        <taxon>Embryophyta</taxon>
        <taxon>Tracheophyta</taxon>
        <taxon>Spermatophyta</taxon>
        <taxon>Magnoliopsida</taxon>
        <taxon>eudicotyledons</taxon>
        <taxon>Gunneridae</taxon>
        <taxon>Pentapetalae</taxon>
        <taxon>rosids</taxon>
        <taxon>fabids</taxon>
        <taxon>Fabales</taxon>
        <taxon>Fabaceae</taxon>
        <taxon>Papilionoideae</taxon>
        <taxon>50 kb inversion clade</taxon>
        <taxon>NPAAA clade</taxon>
        <taxon>Hologalegina</taxon>
        <taxon>IRL clade</taxon>
        <taxon>Trifolieae</taxon>
        <taxon>Trifolium</taxon>
    </lineage>
</organism>
<reference evidence="2 3" key="2">
    <citation type="journal article" date="2017" name="Front. Plant Sci.">
        <title>Gene Classification and Mining of Molecular Markers Useful in Red Clover (Trifolium pratense) Breeding.</title>
        <authorList>
            <person name="Istvanek J."/>
            <person name="Dluhosova J."/>
            <person name="Dluhos P."/>
            <person name="Patkova L."/>
            <person name="Nedelnik J."/>
            <person name="Repkova J."/>
        </authorList>
    </citation>
    <scope>NUCLEOTIDE SEQUENCE [LARGE SCALE GENOMIC DNA]</scope>
    <source>
        <strain evidence="3">cv. Tatra</strain>
        <tissue evidence="2">Young leaves</tissue>
    </source>
</reference>
<dbReference type="Gene3D" id="3.10.450.40">
    <property type="match status" value="1"/>
</dbReference>
<feature type="compositionally biased region" description="Basic and acidic residues" evidence="1">
    <location>
        <begin position="45"/>
        <end position="70"/>
    </location>
</feature>
<dbReference type="STRING" id="57577.A0A2K3PP89"/>
<dbReference type="GO" id="GO:0009507">
    <property type="term" value="C:chloroplast"/>
    <property type="evidence" value="ECO:0007669"/>
    <property type="project" value="TreeGrafter"/>
</dbReference>
<accession>A0A2K3PP89</accession>
<dbReference type="GO" id="GO:1901259">
    <property type="term" value="P:chloroplast rRNA processing"/>
    <property type="evidence" value="ECO:0007669"/>
    <property type="project" value="TreeGrafter"/>
</dbReference>
<dbReference type="InterPro" id="IPR044673">
    <property type="entry name" value="DCL-like"/>
</dbReference>
<sequence>MAEETAPEIVDPNTTVATVDMEVENAVESKEKRSREEEEEESKDEDAVSKKPKVDEEKSVEEQRLEKLEKNEDEEEKEKEASGAVNLGPKKFDSSLEMFHYFHKFLHAWPQNLNVNKDDCFLAYAMFIDFVESCSFIYTVFSVLIHYEHTMLLELLRNGHSEPDKKIGVGICAFQVRDHPRYNSRCYFLIREDDSVDDFSFRKCVDHISPLPEGMQLKSEVNKRFGGGGGKHHGGGRGRGGRGGGRGRGGRGRY</sequence>
<dbReference type="Pfam" id="PF11523">
    <property type="entry name" value="DUF3223"/>
    <property type="match status" value="1"/>
</dbReference>
<feature type="region of interest" description="Disordered" evidence="1">
    <location>
        <begin position="1"/>
        <end position="86"/>
    </location>
</feature>
<evidence type="ECO:0000256" key="1">
    <source>
        <dbReference type="SAM" id="MobiDB-lite"/>
    </source>
</evidence>
<reference evidence="2 3" key="1">
    <citation type="journal article" date="2014" name="Am. J. Bot.">
        <title>Genome assembly and annotation for red clover (Trifolium pratense; Fabaceae).</title>
        <authorList>
            <person name="Istvanek J."/>
            <person name="Jaros M."/>
            <person name="Krenek A."/>
            <person name="Repkova J."/>
        </authorList>
    </citation>
    <scope>NUCLEOTIDE SEQUENCE [LARGE SCALE GENOMIC DNA]</scope>
    <source>
        <strain evidence="3">cv. Tatra</strain>
        <tissue evidence="2">Young leaves</tissue>
    </source>
</reference>
<dbReference type="AlphaFoldDB" id="A0A2K3PP89"/>
<evidence type="ECO:0000313" key="3">
    <source>
        <dbReference type="Proteomes" id="UP000236291"/>
    </source>
</evidence>
<gene>
    <name evidence="2" type="ORF">L195_g013838</name>
</gene>
<evidence type="ECO:0000313" key="2">
    <source>
        <dbReference type="EMBL" id="PNY17103.1"/>
    </source>
</evidence>
<dbReference type="GO" id="GO:0017126">
    <property type="term" value="P:nucleologenesis"/>
    <property type="evidence" value="ECO:0007669"/>
    <property type="project" value="TreeGrafter"/>
</dbReference>
<dbReference type="EMBL" id="ASHM01009080">
    <property type="protein sequence ID" value="PNY17103.1"/>
    <property type="molecule type" value="Genomic_DNA"/>
</dbReference>
<protein>
    <submittedName>
        <fullName evidence="2">Protein DCL chloroplastic-like</fullName>
    </submittedName>
</protein>
<comment type="caution">
    <text evidence="2">The sequence shown here is derived from an EMBL/GenBank/DDBJ whole genome shotgun (WGS) entry which is preliminary data.</text>
</comment>
<feature type="compositionally biased region" description="Basic residues" evidence="1">
    <location>
        <begin position="230"/>
        <end position="240"/>
    </location>
</feature>
<dbReference type="GO" id="GO:0005634">
    <property type="term" value="C:nucleus"/>
    <property type="evidence" value="ECO:0007669"/>
    <property type="project" value="TreeGrafter"/>
</dbReference>
<dbReference type="PANTHER" id="PTHR33415">
    <property type="entry name" value="PROTEIN EMBRYO DEFECTIVE 514"/>
    <property type="match status" value="1"/>
</dbReference>
<dbReference type="Proteomes" id="UP000236291">
    <property type="component" value="Unassembled WGS sequence"/>
</dbReference>
<feature type="compositionally biased region" description="Basic and acidic residues" evidence="1">
    <location>
        <begin position="27"/>
        <end position="36"/>
    </location>
</feature>
<name>A0A2K3PP89_TRIPR</name>
<feature type="region of interest" description="Disordered" evidence="1">
    <location>
        <begin position="222"/>
        <end position="254"/>
    </location>
</feature>
<dbReference type="PANTHER" id="PTHR33415:SF12">
    <property type="entry name" value="PROTEIN EMBRYO DEFECTIVE 514"/>
    <property type="match status" value="1"/>
</dbReference>
<dbReference type="GO" id="GO:0009658">
    <property type="term" value="P:chloroplast organization"/>
    <property type="evidence" value="ECO:0007669"/>
    <property type="project" value="TreeGrafter"/>
</dbReference>
<proteinExistence type="predicted"/>